<protein>
    <recommendedName>
        <fullName evidence="2">PiggyBac transposable element-derived protein domain-containing protein</fullName>
    </recommendedName>
</protein>
<feature type="domain" description="PiggyBac transposable element-derived protein" evidence="2">
    <location>
        <begin position="62"/>
        <end position="179"/>
    </location>
</feature>
<comment type="caution">
    <text evidence="3">The sequence shown here is derived from an EMBL/GenBank/DDBJ whole genome shotgun (WGS) entry which is preliminary data.</text>
</comment>
<evidence type="ECO:0000313" key="3">
    <source>
        <dbReference type="EMBL" id="KAJ8356882.1"/>
    </source>
</evidence>
<evidence type="ECO:0000313" key="4">
    <source>
        <dbReference type="Proteomes" id="UP001152622"/>
    </source>
</evidence>
<dbReference type="EMBL" id="JAINUF010000006">
    <property type="protein sequence ID" value="KAJ8356882.1"/>
    <property type="molecule type" value="Genomic_DNA"/>
</dbReference>
<dbReference type="Proteomes" id="UP001152622">
    <property type="component" value="Chromosome 6"/>
</dbReference>
<sequence length="180" mass="20632">MQASFVYGRGKENRAELALPPEESEDELVDSDEDNNVDVNLDESSDSSESESGTDTEAEPEGTEMEQFIGVCFYMSVHGLPKTRFNWNPKTRVEMVASTMTVNRWENIRRHLHFADNNQVPGGDKLFKVRPLLNFLNDSFSSIPMDEMLCVDEQMVPFKGRSQLKQYIPMKPKRWGYNIA</sequence>
<keyword evidence="4" id="KW-1185">Reference proteome</keyword>
<accession>A0A9Q1FEV5</accession>
<dbReference type="PANTHER" id="PTHR47272">
    <property type="entry name" value="DDE_TNP_1_7 DOMAIN-CONTAINING PROTEIN"/>
    <property type="match status" value="1"/>
</dbReference>
<evidence type="ECO:0000259" key="2">
    <source>
        <dbReference type="Pfam" id="PF13843"/>
    </source>
</evidence>
<dbReference type="InterPro" id="IPR029526">
    <property type="entry name" value="PGBD"/>
</dbReference>
<name>A0A9Q1FEV5_SYNKA</name>
<dbReference type="Pfam" id="PF13843">
    <property type="entry name" value="DDE_Tnp_1_7"/>
    <property type="match status" value="1"/>
</dbReference>
<gene>
    <name evidence="3" type="ORF">SKAU_G00196760</name>
</gene>
<feature type="region of interest" description="Disordered" evidence="1">
    <location>
        <begin position="1"/>
        <end position="62"/>
    </location>
</feature>
<dbReference type="PANTHER" id="PTHR47272:SF1">
    <property type="entry name" value="PIGGYBAC TRANSPOSABLE ELEMENT-DERIVED PROTEIN 3-LIKE"/>
    <property type="match status" value="1"/>
</dbReference>
<feature type="compositionally biased region" description="Acidic residues" evidence="1">
    <location>
        <begin position="22"/>
        <end position="62"/>
    </location>
</feature>
<organism evidence="3 4">
    <name type="scientific">Synaphobranchus kaupii</name>
    <name type="common">Kaup's arrowtooth eel</name>
    <dbReference type="NCBI Taxonomy" id="118154"/>
    <lineage>
        <taxon>Eukaryota</taxon>
        <taxon>Metazoa</taxon>
        <taxon>Chordata</taxon>
        <taxon>Craniata</taxon>
        <taxon>Vertebrata</taxon>
        <taxon>Euteleostomi</taxon>
        <taxon>Actinopterygii</taxon>
        <taxon>Neopterygii</taxon>
        <taxon>Teleostei</taxon>
        <taxon>Anguilliformes</taxon>
        <taxon>Synaphobranchidae</taxon>
        <taxon>Synaphobranchus</taxon>
    </lineage>
</organism>
<evidence type="ECO:0000256" key="1">
    <source>
        <dbReference type="SAM" id="MobiDB-lite"/>
    </source>
</evidence>
<reference evidence="3" key="1">
    <citation type="journal article" date="2023" name="Science">
        <title>Genome structures resolve the early diversification of teleost fishes.</title>
        <authorList>
            <person name="Parey E."/>
            <person name="Louis A."/>
            <person name="Montfort J."/>
            <person name="Bouchez O."/>
            <person name="Roques C."/>
            <person name="Iampietro C."/>
            <person name="Lluch J."/>
            <person name="Castinel A."/>
            <person name="Donnadieu C."/>
            <person name="Desvignes T."/>
            <person name="Floi Bucao C."/>
            <person name="Jouanno E."/>
            <person name="Wen M."/>
            <person name="Mejri S."/>
            <person name="Dirks R."/>
            <person name="Jansen H."/>
            <person name="Henkel C."/>
            <person name="Chen W.J."/>
            <person name="Zahm M."/>
            <person name="Cabau C."/>
            <person name="Klopp C."/>
            <person name="Thompson A.W."/>
            <person name="Robinson-Rechavi M."/>
            <person name="Braasch I."/>
            <person name="Lecointre G."/>
            <person name="Bobe J."/>
            <person name="Postlethwait J.H."/>
            <person name="Berthelot C."/>
            <person name="Roest Crollius H."/>
            <person name="Guiguen Y."/>
        </authorList>
    </citation>
    <scope>NUCLEOTIDE SEQUENCE</scope>
    <source>
        <strain evidence="3">WJC10195</strain>
    </source>
</reference>
<proteinExistence type="predicted"/>
<dbReference type="OrthoDB" id="123207at2759"/>
<dbReference type="AlphaFoldDB" id="A0A9Q1FEV5"/>